<evidence type="ECO:0000256" key="6">
    <source>
        <dbReference type="ARBA" id="ARBA00023136"/>
    </source>
</evidence>
<gene>
    <name evidence="9" type="ORF">LCGC14_0038560</name>
</gene>
<dbReference type="GO" id="GO:0005886">
    <property type="term" value="C:plasma membrane"/>
    <property type="evidence" value="ECO:0007669"/>
    <property type="project" value="UniProtKB-SubCell"/>
</dbReference>
<feature type="transmembrane region" description="Helical" evidence="7">
    <location>
        <begin position="54"/>
        <end position="72"/>
    </location>
</feature>
<name>A0A0F9YXK8_9ZZZZ</name>
<evidence type="ECO:0000256" key="5">
    <source>
        <dbReference type="ARBA" id="ARBA00022989"/>
    </source>
</evidence>
<evidence type="ECO:0000256" key="3">
    <source>
        <dbReference type="ARBA" id="ARBA00022519"/>
    </source>
</evidence>
<organism evidence="9">
    <name type="scientific">marine sediment metagenome</name>
    <dbReference type="NCBI Taxonomy" id="412755"/>
    <lineage>
        <taxon>unclassified sequences</taxon>
        <taxon>metagenomes</taxon>
        <taxon>ecological metagenomes</taxon>
    </lineage>
</organism>
<protein>
    <recommendedName>
        <fullName evidence="8">TRAP C4-dicarboxylate transport system permease DctM subunit domain-containing protein</fullName>
    </recommendedName>
</protein>
<evidence type="ECO:0000259" key="8">
    <source>
        <dbReference type="Pfam" id="PF06808"/>
    </source>
</evidence>
<dbReference type="PIRSF" id="PIRSF006066">
    <property type="entry name" value="HI0050"/>
    <property type="match status" value="1"/>
</dbReference>
<dbReference type="NCBIfam" id="TIGR00786">
    <property type="entry name" value="dctM"/>
    <property type="match status" value="1"/>
</dbReference>
<feature type="transmembrane region" description="Helical" evidence="7">
    <location>
        <begin position="214"/>
        <end position="236"/>
    </location>
</feature>
<dbReference type="AlphaFoldDB" id="A0A0F9YXK8"/>
<keyword evidence="2" id="KW-1003">Cell membrane</keyword>
<feature type="transmembrane region" description="Helical" evidence="7">
    <location>
        <begin position="398"/>
        <end position="426"/>
    </location>
</feature>
<evidence type="ECO:0000256" key="1">
    <source>
        <dbReference type="ARBA" id="ARBA00004429"/>
    </source>
</evidence>
<sequence>MVILYIFIALILLILINVPVAVALALVGTIATFMSYGNMAMPTVGMTMFEGATNFPLIAIPLFILAGAIMNASSISRRLIDLAMAMVGFIKGGLAMVTIGASVFFAEISGSSVAGVSAIGSILIPAMRKRGYTKEFAASISSSAASLAIILPPSIPMILYAVMSGESVVQMFVAGIFPGLLGAMGLAAMCYYLARKYNFPSEGRFRVSQLWIAFKEAIWALLIPVIILGGIFGGFVTATEGAALAVCVAIFISAVVYREFTIRNFIDSCKSAGVQTAVVMLLVAASAVVGGYLTETRIPQAIAMQISELTSNKYMILALLNIIFLILGIFLHSAAAIILVVPIVLPLVLEVGIDPLHFGLIVTLNLAIGQQTPPVASVLIAACSIAKSDIWATSKTNLWFIAVLFTILMINTYIPAFALALVNFIYG</sequence>
<evidence type="ECO:0000256" key="4">
    <source>
        <dbReference type="ARBA" id="ARBA00022692"/>
    </source>
</evidence>
<dbReference type="GO" id="GO:0022857">
    <property type="term" value="F:transmembrane transporter activity"/>
    <property type="evidence" value="ECO:0007669"/>
    <property type="project" value="TreeGrafter"/>
</dbReference>
<dbReference type="EMBL" id="LAZR01000007">
    <property type="protein sequence ID" value="KKO09514.1"/>
    <property type="molecule type" value="Genomic_DNA"/>
</dbReference>
<keyword evidence="6 7" id="KW-0472">Membrane</keyword>
<comment type="subcellular location">
    <subcellularLocation>
        <location evidence="1">Cell inner membrane</location>
        <topology evidence="1">Multi-pass membrane protein</topology>
    </subcellularLocation>
</comment>
<proteinExistence type="predicted"/>
<feature type="domain" description="TRAP C4-dicarboxylate transport system permease DctM subunit" evidence="8">
    <location>
        <begin position="7"/>
        <end position="416"/>
    </location>
</feature>
<evidence type="ECO:0000256" key="7">
    <source>
        <dbReference type="SAM" id="Phobius"/>
    </source>
</evidence>
<accession>A0A0F9YXK8</accession>
<feature type="transmembrane region" description="Helical" evidence="7">
    <location>
        <begin position="79"/>
        <end position="97"/>
    </location>
</feature>
<feature type="transmembrane region" description="Helical" evidence="7">
    <location>
        <begin position="314"/>
        <end position="340"/>
    </location>
</feature>
<keyword evidence="4 7" id="KW-0812">Transmembrane</keyword>
<feature type="transmembrane region" description="Helical" evidence="7">
    <location>
        <begin position="7"/>
        <end position="34"/>
    </location>
</feature>
<feature type="transmembrane region" description="Helical" evidence="7">
    <location>
        <begin position="272"/>
        <end position="294"/>
    </location>
</feature>
<comment type="caution">
    <text evidence="9">The sequence shown here is derived from an EMBL/GenBank/DDBJ whole genome shotgun (WGS) entry which is preliminary data.</text>
</comment>
<dbReference type="PANTHER" id="PTHR33362">
    <property type="entry name" value="SIALIC ACID TRAP TRANSPORTER PERMEASE PROTEIN SIAT-RELATED"/>
    <property type="match status" value="1"/>
</dbReference>
<evidence type="ECO:0000256" key="2">
    <source>
        <dbReference type="ARBA" id="ARBA00022475"/>
    </source>
</evidence>
<dbReference type="PANTHER" id="PTHR33362:SF3">
    <property type="entry name" value="SIALIC ACID TRAP TRANSPORTER PERMEASE PROTEIN SIAT"/>
    <property type="match status" value="1"/>
</dbReference>
<keyword evidence="3" id="KW-0997">Cell inner membrane</keyword>
<keyword evidence="5 7" id="KW-1133">Transmembrane helix</keyword>
<feature type="transmembrane region" description="Helical" evidence="7">
    <location>
        <begin position="103"/>
        <end position="124"/>
    </location>
</feature>
<evidence type="ECO:0000313" key="9">
    <source>
        <dbReference type="EMBL" id="KKO09514.1"/>
    </source>
</evidence>
<dbReference type="InterPro" id="IPR010656">
    <property type="entry name" value="DctM"/>
</dbReference>
<dbReference type="Pfam" id="PF06808">
    <property type="entry name" value="DctM"/>
    <property type="match status" value="1"/>
</dbReference>
<dbReference type="InterPro" id="IPR004681">
    <property type="entry name" value="TRAP_DctM"/>
</dbReference>
<feature type="transmembrane region" description="Helical" evidence="7">
    <location>
        <begin position="136"/>
        <end position="162"/>
    </location>
</feature>
<feature type="transmembrane region" description="Helical" evidence="7">
    <location>
        <begin position="168"/>
        <end position="194"/>
    </location>
</feature>
<reference evidence="9" key="1">
    <citation type="journal article" date="2015" name="Nature">
        <title>Complex archaea that bridge the gap between prokaryotes and eukaryotes.</title>
        <authorList>
            <person name="Spang A."/>
            <person name="Saw J.H."/>
            <person name="Jorgensen S.L."/>
            <person name="Zaremba-Niedzwiedzka K."/>
            <person name="Martijn J."/>
            <person name="Lind A.E."/>
            <person name="van Eijk R."/>
            <person name="Schleper C."/>
            <person name="Guy L."/>
            <person name="Ettema T.J."/>
        </authorList>
    </citation>
    <scope>NUCLEOTIDE SEQUENCE</scope>
</reference>